<organism evidence="2 3">
    <name type="scientific">Psychrobacter coccoides</name>
    <dbReference type="NCBI Taxonomy" id="2818440"/>
    <lineage>
        <taxon>Bacteria</taxon>
        <taxon>Pseudomonadati</taxon>
        <taxon>Pseudomonadota</taxon>
        <taxon>Gammaproteobacteria</taxon>
        <taxon>Moraxellales</taxon>
        <taxon>Moraxellaceae</taxon>
        <taxon>Psychrobacter</taxon>
    </lineage>
</organism>
<evidence type="ECO:0000256" key="1">
    <source>
        <dbReference type="SAM" id="SignalP"/>
    </source>
</evidence>
<gene>
    <name evidence="2" type="ORF">J3492_06800</name>
</gene>
<name>A0ABS3NNC7_9GAMM</name>
<sequence>MNKRRYAVFKSTIIAASLALLALPGCQLLTGYQQIDSAGSAEEWIGRINPVAGEVNLACFGTHHCEITRIDQTPIISPETHEPVDVSMLATKPSVDEVTTLLDTKSVKIVPLAPSGIKWLTNYYVRVKPIKREVHVNFYPEKNLGYVERFAIIHEFVDATYQIRAYKDESEETTSLLDQASPKTLCVELVEDGDVVRHFCKPDEAEQQGEFVEVVIPNKAKRK</sequence>
<evidence type="ECO:0000313" key="2">
    <source>
        <dbReference type="EMBL" id="MBO1530922.1"/>
    </source>
</evidence>
<keyword evidence="3" id="KW-1185">Reference proteome</keyword>
<dbReference type="EMBL" id="JAGBKM010000010">
    <property type="protein sequence ID" value="MBO1530922.1"/>
    <property type="molecule type" value="Genomic_DNA"/>
</dbReference>
<feature type="signal peptide" evidence="1">
    <location>
        <begin position="1"/>
        <end position="22"/>
    </location>
</feature>
<dbReference type="Proteomes" id="UP000664554">
    <property type="component" value="Unassembled WGS sequence"/>
</dbReference>
<evidence type="ECO:0000313" key="3">
    <source>
        <dbReference type="Proteomes" id="UP000664554"/>
    </source>
</evidence>
<accession>A0ABS3NNC7</accession>
<dbReference type="RefSeq" id="WP_207991056.1">
    <property type="nucleotide sequence ID" value="NZ_JAGBKM010000010.1"/>
</dbReference>
<evidence type="ECO:0008006" key="4">
    <source>
        <dbReference type="Google" id="ProtNLM"/>
    </source>
</evidence>
<reference evidence="2 3" key="1">
    <citation type="submission" date="2021-03" db="EMBL/GenBank/DDBJ databases">
        <authorList>
            <person name="Shang D.-D."/>
            <person name="Du Z.-J."/>
            <person name="Chen G.-J."/>
        </authorList>
    </citation>
    <scope>NUCLEOTIDE SEQUENCE [LARGE SCALE GENOMIC DNA]</scope>
    <source>
        <strain evidence="2 3">F1192</strain>
    </source>
</reference>
<protein>
    <recommendedName>
        <fullName evidence="4">Lipoprotein</fullName>
    </recommendedName>
</protein>
<proteinExistence type="predicted"/>
<feature type="chain" id="PRO_5045093344" description="Lipoprotein" evidence="1">
    <location>
        <begin position="23"/>
        <end position="223"/>
    </location>
</feature>
<keyword evidence="1" id="KW-0732">Signal</keyword>
<comment type="caution">
    <text evidence="2">The sequence shown here is derived from an EMBL/GenBank/DDBJ whole genome shotgun (WGS) entry which is preliminary data.</text>
</comment>